<dbReference type="Gene3D" id="1.10.150.20">
    <property type="entry name" value="5' to 3' exonuclease, C-terminal subdomain"/>
    <property type="match status" value="1"/>
</dbReference>
<evidence type="ECO:0000313" key="8">
    <source>
        <dbReference type="Proteomes" id="UP001268683"/>
    </source>
</evidence>
<dbReference type="Pfam" id="PF00817">
    <property type="entry name" value="IMS"/>
    <property type="match status" value="1"/>
</dbReference>
<dbReference type="KEGG" id="tmk:QGN29_08220"/>
<dbReference type="InterPro" id="IPR043128">
    <property type="entry name" value="Rev_trsase/Diguanyl_cyclase"/>
</dbReference>
<proteinExistence type="inferred from homology"/>
<dbReference type="Gene3D" id="3.30.70.270">
    <property type="match status" value="1"/>
</dbReference>
<dbReference type="InterPro" id="IPR001126">
    <property type="entry name" value="UmuC"/>
</dbReference>
<protein>
    <recommendedName>
        <fullName evidence="3">DNA-directed DNA polymerase</fullName>
        <ecNumber evidence="3">2.7.7.7</ecNumber>
    </recommendedName>
</protein>
<accession>A0AA52ED79</accession>
<keyword evidence="8" id="KW-1185">Reference proteome</keyword>
<evidence type="ECO:0000259" key="6">
    <source>
        <dbReference type="PROSITE" id="PS50173"/>
    </source>
</evidence>
<comment type="similarity">
    <text evidence="1">Belongs to the DNA polymerase type-Y family.</text>
</comment>
<dbReference type="RefSeq" id="WP_310797371.1">
    <property type="nucleotide sequence ID" value="NZ_CP123872.1"/>
</dbReference>
<comment type="subunit">
    <text evidence="2">Monomer.</text>
</comment>
<evidence type="ECO:0000313" key="7">
    <source>
        <dbReference type="EMBL" id="WND01543.1"/>
    </source>
</evidence>
<dbReference type="GO" id="GO:0009432">
    <property type="term" value="P:SOS response"/>
    <property type="evidence" value="ECO:0007669"/>
    <property type="project" value="TreeGrafter"/>
</dbReference>
<evidence type="ECO:0000256" key="3">
    <source>
        <dbReference type="ARBA" id="ARBA00012417"/>
    </source>
</evidence>
<name>A0AA52ED79_9PROT</name>
<dbReference type="GO" id="GO:0006281">
    <property type="term" value="P:DNA repair"/>
    <property type="evidence" value="ECO:0007669"/>
    <property type="project" value="InterPro"/>
</dbReference>
<dbReference type="InterPro" id="IPR043502">
    <property type="entry name" value="DNA/RNA_pol_sf"/>
</dbReference>
<dbReference type="GO" id="GO:0003887">
    <property type="term" value="F:DNA-directed DNA polymerase activity"/>
    <property type="evidence" value="ECO:0007669"/>
    <property type="project" value="UniProtKB-KW"/>
</dbReference>
<evidence type="ECO:0000256" key="5">
    <source>
        <dbReference type="ARBA" id="ARBA00049244"/>
    </source>
</evidence>
<feature type="domain" description="UmuC" evidence="6">
    <location>
        <begin position="9"/>
        <end position="191"/>
    </location>
</feature>
<dbReference type="GO" id="GO:0003684">
    <property type="term" value="F:damaged DNA binding"/>
    <property type="evidence" value="ECO:0007669"/>
    <property type="project" value="InterPro"/>
</dbReference>
<dbReference type="EC" id="2.7.7.7" evidence="3"/>
<dbReference type="InterPro" id="IPR050116">
    <property type="entry name" value="DNA_polymerase-Y"/>
</dbReference>
<comment type="catalytic activity">
    <reaction evidence="5">
        <text>DNA(n) + a 2'-deoxyribonucleoside 5'-triphosphate = DNA(n+1) + diphosphate</text>
        <dbReference type="Rhea" id="RHEA:22508"/>
        <dbReference type="Rhea" id="RHEA-COMP:17339"/>
        <dbReference type="Rhea" id="RHEA-COMP:17340"/>
        <dbReference type="ChEBI" id="CHEBI:33019"/>
        <dbReference type="ChEBI" id="CHEBI:61560"/>
        <dbReference type="ChEBI" id="CHEBI:173112"/>
        <dbReference type="EC" id="2.7.7.7"/>
    </reaction>
</comment>
<dbReference type="CDD" id="cd00424">
    <property type="entry name" value="PolY"/>
    <property type="match status" value="1"/>
</dbReference>
<dbReference type="AlphaFoldDB" id="A0AA52ED79"/>
<gene>
    <name evidence="7" type="ORF">QGN29_08220</name>
</gene>
<organism evidence="7 8">
    <name type="scientific">Temperatibacter marinus</name>
    <dbReference type="NCBI Taxonomy" id="1456591"/>
    <lineage>
        <taxon>Bacteria</taxon>
        <taxon>Pseudomonadati</taxon>
        <taxon>Pseudomonadota</taxon>
        <taxon>Alphaproteobacteria</taxon>
        <taxon>Kordiimonadales</taxon>
        <taxon>Temperatibacteraceae</taxon>
        <taxon>Temperatibacter</taxon>
    </lineage>
</organism>
<dbReference type="Pfam" id="PF11799">
    <property type="entry name" value="IMS_C"/>
    <property type="match status" value="1"/>
</dbReference>
<dbReference type="GO" id="GO:0005829">
    <property type="term" value="C:cytosol"/>
    <property type="evidence" value="ECO:0007669"/>
    <property type="project" value="TreeGrafter"/>
</dbReference>
<comment type="function">
    <text evidence="4">Poorly processive, error-prone DNA polymerase involved in untargeted mutagenesis. Copies undamaged DNA at stalled replication forks, which arise in vivo from mismatched or misaligned primer ends. These misaligned primers can be extended by PolIV. Exhibits no 3'-5' exonuclease (proofreading) activity. May be involved in translesional synthesis, in conjunction with the beta clamp from PolIII.</text>
</comment>
<dbReference type="Gene3D" id="3.40.1170.60">
    <property type="match status" value="1"/>
</dbReference>
<dbReference type="GO" id="GO:0042276">
    <property type="term" value="P:error-prone translesion synthesis"/>
    <property type="evidence" value="ECO:0007669"/>
    <property type="project" value="TreeGrafter"/>
</dbReference>
<dbReference type="PANTHER" id="PTHR11076">
    <property type="entry name" value="DNA REPAIR POLYMERASE UMUC / TRANSFERASE FAMILY MEMBER"/>
    <property type="match status" value="1"/>
</dbReference>
<dbReference type="EMBL" id="CP123872">
    <property type="protein sequence ID" value="WND01543.1"/>
    <property type="molecule type" value="Genomic_DNA"/>
</dbReference>
<dbReference type="PROSITE" id="PS50173">
    <property type="entry name" value="UMUC"/>
    <property type="match status" value="1"/>
</dbReference>
<evidence type="ECO:0000256" key="4">
    <source>
        <dbReference type="ARBA" id="ARBA00025589"/>
    </source>
</evidence>
<evidence type="ECO:0000256" key="2">
    <source>
        <dbReference type="ARBA" id="ARBA00011245"/>
    </source>
</evidence>
<evidence type="ECO:0000256" key="1">
    <source>
        <dbReference type="ARBA" id="ARBA00010945"/>
    </source>
</evidence>
<dbReference type="Proteomes" id="UP001268683">
    <property type="component" value="Chromosome"/>
</dbReference>
<dbReference type="PANTHER" id="PTHR11076:SF33">
    <property type="entry name" value="DNA POLYMERASE KAPPA"/>
    <property type="match status" value="1"/>
</dbReference>
<dbReference type="SUPFAM" id="SSF56672">
    <property type="entry name" value="DNA/RNA polymerases"/>
    <property type="match status" value="1"/>
</dbReference>
<reference evidence="7" key="1">
    <citation type="submission" date="2023-04" db="EMBL/GenBank/DDBJ databases">
        <title>Complete genome sequence of Temperatibacter marinus.</title>
        <authorList>
            <person name="Rong J.-C."/>
            <person name="Yi M.-L."/>
            <person name="Zhao Q."/>
        </authorList>
    </citation>
    <scope>NUCLEOTIDE SEQUENCE</scope>
    <source>
        <strain evidence="7">NBRC 110045</strain>
    </source>
</reference>
<dbReference type="InterPro" id="IPR017961">
    <property type="entry name" value="DNA_pol_Y-fam_little_finger"/>
</dbReference>
<sequence length="415" mass="46933">MQKETDITYAYIDFDGFFGSVEEQHNPALHGRPVAVLPFAETTSTCVIAANYKAKAFGIKTGTSIPDAYKLCPDITLIPQDPRRYLDYHLRIKKAITKSIPIFSVGSIDEVTCKLDRSDKKNPEALAAKIKEDLRQEIGCFVTCTIGMGPSRLLAKTASDMNKPNGLTILRPQDLPGPLLNLELDDIPYIAKGYVRRLNKAGIWTVRGLWNTSPKQLRAIWGNVEGERMWYQLHGYDVVGEPTKRRMFGHGRVLPPDWRHMDKAVHAARLLLVKAARRMRREGYVARKVGLSLKTSPTRWSDEEILPYVDDDHTILAALTTMWQKAEQSLPASVKVPNLYVYLHELHPKGSLQHDIFTPSDPQHDKWSKLTHAIDHLNEKYQKTSVSLGPWLEPPGGYAGGKIAFTRIPDEKDFW</sequence>